<dbReference type="PROSITE" id="PS51820">
    <property type="entry name" value="PA14"/>
    <property type="match status" value="1"/>
</dbReference>
<dbReference type="InterPro" id="IPR011658">
    <property type="entry name" value="PA14_dom"/>
</dbReference>
<evidence type="ECO:0000256" key="2">
    <source>
        <dbReference type="SAM" id="SignalP"/>
    </source>
</evidence>
<protein>
    <submittedName>
        <fullName evidence="4">PA14 domain protein</fullName>
    </submittedName>
</protein>
<dbReference type="SUPFAM" id="SSF56988">
    <property type="entry name" value="Anthrax protective antigen"/>
    <property type="match status" value="1"/>
</dbReference>
<feature type="domain" description="PA14" evidence="3">
    <location>
        <begin position="88"/>
        <end position="238"/>
    </location>
</feature>
<reference evidence="4 5" key="1">
    <citation type="submission" date="2018-03" db="EMBL/GenBank/DDBJ databases">
        <title>Draft Genome Sequences of the Obligatory Marine Myxobacteria Enhygromyxa salina SWB007.</title>
        <authorList>
            <person name="Poehlein A."/>
            <person name="Moghaddam J.A."/>
            <person name="Harms H."/>
            <person name="Alanjari M."/>
            <person name="Koenig G.M."/>
            <person name="Daniel R."/>
            <person name="Schaeberle T.F."/>
        </authorList>
    </citation>
    <scope>NUCLEOTIDE SEQUENCE [LARGE SCALE GENOMIC DNA]</scope>
    <source>
        <strain evidence="4 5">SWB007</strain>
    </source>
</reference>
<dbReference type="Gene3D" id="3.90.182.10">
    <property type="entry name" value="Toxin - Anthrax Protective Antigen,domain 1"/>
    <property type="match status" value="1"/>
</dbReference>
<feature type="region of interest" description="Disordered" evidence="1">
    <location>
        <begin position="23"/>
        <end position="92"/>
    </location>
</feature>
<name>A0A2S9YRD9_9BACT</name>
<dbReference type="PROSITE" id="PS51257">
    <property type="entry name" value="PROKAR_LIPOPROTEIN"/>
    <property type="match status" value="1"/>
</dbReference>
<feature type="compositionally biased region" description="Low complexity" evidence="1">
    <location>
        <begin position="34"/>
        <end position="62"/>
    </location>
</feature>
<evidence type="ECO:0000313" key="4">
    <source>
        <dbReference type="EMBL" id="PRQ07629.1"/>
    </source>
</evidence>
<dbReference type="SMART" id="SM00758">
    <property type="entry name" value="PA14"/>
    <property type="match status" value="1"/>
</dbReference>
<evidence type="ECO:0000259" key="3">
    <source>
        <dbReference type="PROSITE" id="PS51820"/>
    </source>
</evidence>
<comment type="caution">
    <text evidence="4">The sequence shown here is derived from an EMBL/GenBank/DDBJ whole genome shotgun (WGS) entry which is preliminary data.</text>
</comment>
<sequence>MRTYFSLAMVSVLALAGCAKKQVDETQNPDGVTDADGSGDSDSASSGTSRARGSTATRSGGRNTKARKVTSKKPPRPIVVPDENGGEEGPNGLLAEGFAVAAVSAVPDFSTLGEPSSSFVVANLDFDEDDAANGFPGDPSLTSNYALRFSGSINITEEAEYELCLHSDDGSQLLLEDTLLVDNDGVHDGAVETCELLYLAPGEYRLEIRYIQADGPLMTMHFAWSMDGGDKVIVPTEVLFKPDGTAG</sequence>
<feature type="signal peptide" evidence="2">
    <location>
        <begin position="1"/>
        <end position="21"/>
    </location>
</feature>
<accession>A0A2S9YRD9</accession>
<evidence type="ECO:0000313" key="5">
    <source>
        <dbReference type="Proteomes" id="UP000238823"/>
    </source>
</evidence>
<feature type="compositionally biased region" description="Basic residues" evidence="1">
    <location>
        <begin position="64"/>
        <end position="75"/>
    </location>
</feature>
<evidence type="ECO:0000256" key="1">
    <source>
        <dbReference type="SAM" id="MobiDB-lite"/>
    </source>
</evidence>
<organism evidence="4 5">
    <name type="scientific">Enhygromyxa salina</name>
    <dbReference type="NCBI Taxonomy" id="215803"/>
    <lineage>
        <taxon>Bacteria</taxon>
        <taxon>Pseudomonadati</taxon>
        <taxon>Myxococcota</taxon>
        <taxon>Polyangia</taxon>
        <taxon>Nannocystales</taxon>
        <taxon>Nannocystaceae</taxon>
        <taxon>Enhygromyxa</taxon>
    </lineage>
</organism>
<dbReference type="EMBL" id="PVNL01000051">
    <property type="protein sequence ID" value="PRQ07629.1"/>
    <property type="molecule type" value="Genomic_DNA"/>
</dbReference>
<dbReference type="AlphaFoldDB" id="A0A2S9YRD9"/>
<dbReference type="Pfam" id="PF07691">
    <property type="entry name" value="PA14"/>
    <property type="match status" value="1"/>
</dbReference>
<keyword evidence="2" id="KW-0732">Signal</keyword>
<proteinExistence type="predicted"/>
<dbReference type="InterPro" id="IPR037524">
    <property type="entry name" value="PA14/GLEYA"/>
</dbReference>
<dbReference type="Proteomes" id="UP000238823">
    <property type="component" value="Unassembled WGS sequence"/>
</dbReference>
<feature type="chain" id="PRO_5015733687" evidence="2">
    <location>
        <begin position="22"/>
        <end position="247"/>
    </location>
</feature>
<gene>
    <name evidence="4" type="ORF">ENSA7_26190</name>
</gene>